<dbReference type="Proteomes" id="UP000187209">
    <property type="component" value="Unassembled WGS sequence"/>
</dbReference>
<accession>A0A1R2CQG9</accession>
<comment type="caution">
    <text evidence="3">The sequence shown here is derived from an EMBL/GenBank/DDBJ whole genome shotgun (WGS) entry which is preliminary data.</text>
</comment>
<evidence type="ECO:0000256" key="1">
    <source>
        <dbReference type="SAM" id="Coils"/>
    </source>
</evidence>
<feature type="coiled-coil region" evidence="1">
    <location>
        <begin position="660"/>
        <end position="723"/>
    </location>
</feature>
<name>A0A1R2CQG9_9CILI</name>
<feature type="coiled-coil region" evidence="1">
    <location>
        <begin position="553"/>
        <end position="626"/>
    </location>
</feature>
<feature type="coiled-coil region" evidence="1">
    <location>
        <begin position="949"/>
        <end position="983"/>
    </location>
</feature>
<keyword evidence="1" id="KW-0175">Coiled coil</keyword>
<dbReference type="EMBL" id="MPUH01000086">
    <property type="protein sequence ID" value="OMJ91223.1"/>
    <property type="molecule type" value="Genomic_DNA"/>
</dbReference>
<proteinExistence type="predicted"/>
<keyword evidence="2" id="KW-0472">Membrane</keyword>
<evidence type="ECO:0000313" key="4">
    <source>
        <dbReference type="Proteomes" id="UP000187209"/>
    </source>
</evidence>
<sequence>MFSIESEDELKFEKSDKEKVSLVSHSLKPISQSSKTSMLIGILTSTLAGMIIFLTLASVILGIYFAIFYKIDFKYQPPKTGSVINIEIISTSEGSRSRLLEDNNSETNETIINYTFIVLDSTSESMEVIAAPGIVTEIEIKRLRSLSDDTETIDNLPFFIAQLNFKKGEIQSLKKPQNTTESDSQKVVSALSMALINLQGEEKARKGKGKEKSNADDCETYGEALYCPSFSSEINEDYEILKATYNGISSNGNRRLSNENPLLENTNITLEKISHINMKTGILEKSKVQGSVSMNLFENENITNQSEYTVNTNLTANFMNSNFSMSQKDAKDLKKALELSIIYEEANLNTTQEFMVDGNYSDDDTIINPPEERQLSLENHGRNLIYSYQEEVFLFRIIGVDIFLRFKILENAGGNFESSFILRFGQVFDIKSSSQINSNDLMRKIRKVMNLKNILEDGVNNIKFLISDYSNYTVGVFETQILGEFTKLQSFLEKADTNFTNALNDMDIETENFANAVKTKTDGFKDYINSQVLQTNNSMNNLISNSKALNNSISDSKILIELYEMELRETNNEIDSLNNVQIPFLNKEINITLSKLQENTQNYSEYTKLKQKYENAETQVNDQISNELQVIKTINSFEETIVNEKDILEKEINSTENYINYELKELKRNIKTNIDDLNEKIKIIDQRIEVEVIQSTKEKKENIEGLKKSNADLDNRLSFATEDQVALFLEIKELIQTMIDDLENQLNVEIPQLSTDLNAKKTQYLEEIDLQFVIAEKKYNNQSKYWNDNFESYKNEINNNKQIIQSIKLQLSEEKQQLETNLSLINTEILSQREDIVPFYEILASQLILQEKSVDKGVDKVTEVENKLDDVLDYIDTACEDIKFQSLKSKEDIENEVNDLRTQANQNLLNLDNRIQLEVIDARNQIEAEIAIKQTSLNQIVDNAEKVILQGEIDKLNESLIEINNLEQELLAQKSDIENNIEEMEIPYLYVLVQGTKEYKEKLLQTENLLKLVSLQELNLTISDSITEKYTIKQDLLNIKNTRIIPLITNAEGIAITLQNYVNATEDDIKNVTSQIYQLGNLTLCIELEIANTSANISNLENSLLITTESIEELKPSLINITSIQNSINDGTYNWTTFFDSNNLTSTKQIIENSVILQIDNTYNLAVAMINATSEILNRFNSTSKEFIDKSYIITFAMQNSSNNLANLDEAERVTSGTKVFDFTEFNKTVDLIKNKFDTIKNEFNSTANNATNYTAENLKEVDRISNQTYWNQKLDKSINSFKAIENQFNINLDYGNVKDVALNKLKNLFTDQINNEINYLNICDNLTAITSNFTNSSLSSIIFSQASTNKLIPYFGLLGENSTNLLSRTLNFNIHFPGISTPIGFIIPVANLKYDENIFFKSIMSNLRKGIQFVPKGTLVITSGIEWNFFLGAVGFGISMINSNSFLVEFGLSFTESLLYSKSSYSCSQNSLVGVYLRWLRIEWRKACWGGWIRICIWYPVTSYSDPNYIISDSVNSKIVNRVISVKTQNIY</sequence>
<feature type="transmembrane region" description="Helical" evidence="2">
    <location>
        <begin position="38"/>
        <end position="69"/>
    </location>
</feature>
<gene>
    <name evidence="3" type="ORF">SteCoe_6294</name>
</gene>
<keyword evidence="4" id="KW-1185">Reference proteome</keyword>
<evidence type="ECO:0000313" key="3">
    <source>
        <dbReference type="EMBL" id="OMJ91223.1"/>
    </source>
</evidence>
<keyword evidence="2" id="KW-1133">Transmembrane helix</keyword>
<evidence type="ECO:0000256" key="2">
    <source>
        <dbReference type="SAM" id="Phobius"/>
    </source>
</evidence>
<organism evidence="3 4">
    <name type="scientific">Stentor coeruleus</name>
    <dbReference type="NCBI Taxonomy" id="5963"/>
    <lineage>
        <taxon>Eukaryota</taxon>
        <taxon>Sar</taxon>
        <taxon>Alveolata</taxon>
        <taxon>Ciliophora</taxon>
        <taxon>Postciliodesmatophora</taxon>
        <taxon>Heterotrichea</taxon>
        <taxon>Heterotrichida</taxon>
        <taxon>Stentoridae</taxon>
        <taxon>Stentor</taxon>
    </lineage>
</organism>
<keyword evidence="2" id="KW-0812">Transmembrane</keyword>
<protein>
    <submittedName>
        <fullName evidence="3">Uncharacterized protein</fullName>
    </submittedName>
</protein>
<reference evidence="3 4" key="1">
    <citation type="submission" date="2016-11" db="EMBL/GenBank/DDBJ databases">
        <title>The macronuclear genome of Stentor coeruleus: a giant cell with tiny introns.</title>
        <authorList>
            <person name="Slabodnick M."/>
            <person name="Ruby J.G."/>
            <person name="Reiff S.B."/>
            <person name="Swart E.C."/>
            <person name="Gosai S."/>
            <person name="Prabakaran S."/>
            <person name="Witkowska E."/>
            <person name="Larue G.E."/>
            <person name="Fisher S."/>
            <person name="Freeman R.M."/>
            <person name="Gunawardena J."/>
            <person name="Chu W."/>
            <person name="Stover N.A."/>
            <person name="Gregory B.D."/>
            <person name="Nowacki M."/>
            <person name="Derisi J."/>
            <person name="Roy S.W."/>
            <person name="Marshall W.F."/>
            <person name="Sood P."/>
        </authorList>
    </citation>
    <scope>NUCLEOTIDE SEQUENCE [LARGE SCALE GENOMIC DNA]</scope>
    <source>
        <strain evidence="3">WM001</strain>
    </source>
</reference>